<evidence type="ECO:0000313" key="5">
    <source>
        <dbReference type="Proteomes" id="UP000265515"/>
    </source>
</evidence>
<reference evidence="4 5" key="1">
    <citation type="journal article" date="2018" name="Cell">
        <title>The Chara Genome: Secondary Complexity and Implications for Plant Terrestrialization.</title>
        <authorList>
            <person name="Nishiyama T."/>
            <person name="Sakayama H."/>
            <person name="Vries J.D."/>
            <person name="Buschmann H."/>
            <person name="Saint-Marcoux D."/>
            <person name="Ullrich K.K."/>
            <person name="Haas F.B."/>
            <person name="Vanderstraeten L."/>
            <person name="Becker D."/>
            <person name="Lang D."/>
            <person name="Vosolsobe S."/>
            <person name="Rombauts S."/>
            <person name="Wilhelmsson P.K.I."/>
            <person name="Janitza P."/>
            <person name="Kern R."/>
            <person name="Heyl A."/>
            <person name="Rumpler F."/>
            <person name="Villalobos L.I.A.C."/>
            <person name="Clay J.M."/>
            <person name="Skokan R."/>
            <person name="Toyoda A."/>
            <person name="Suzuki Y."/>
            <person name="Kagoshima H."/>
            <person name="Schijlen E."/>
            <person name="Tajeshwar N."/>
            <person name="Catarino B."/>
            <person name="Hetherington A.J."/>
            <person name="Saltykova A."/>
            <person name="Bonnot C."/>
            <person name="Breuninger H."/>
            <person name="Symeonidi A."/>
            <person name="Radhakrishnan G.V."/>
            <person name="Van Nieuwerburgh F."/>
            <person name="Deforce D."/>
            <person name="Chang C."/>
            <person name="Karol K.G."/>
            <person name="Hedrich R."/>
            <person name="Ulvskov P."/>
            <person name="Glockner G."/>
            <person name="Delwiche C.F."/>
            <person name="Petrasek J."/>
            <person name="Van de Peer Y."/>
            <person name="Friml J."/>
            <person name="Beilby M."/>
            <person name="Dolan L."/>
            <person name="Kohara Y."/>
            <person name="Sugano S."/>
            <person name="Fujiyama A."/>
            <person name="Delaux P.-M."/>
            <person name="Quint M."/>
            <person name="TheiBen G."/>
            <person name="Hagemann M."/>
            <person name="Harholt J."/>
            <person name="Dunand C."/>
            <person name="Zachgo S."/>
            <person name="Langdale J."/>
            <person name="Maumus F."/>
            <person name="Straeten D.V.D."/>
            <person name="Gould S.B."/>
            <person name="Rensing S.A."/>
        </authorList>
    </citation>
    <scope>NUCLEOTIDE SEQUENCE [LARGE SCALE GENOMIC DNA]</scope>
    <source>
        <strain evidence="4 5">S276</strain>
    </source>
</reference>
<dbReference type="Gene3D" id="4.10.60.10">
    <property type="entry name" value="Zinc finger, CCHC-type"/>
    <property type="match status" value="1"/>
</dbReference>
<feature type="domain" description="CCHC-type" evidence="3">
    <location>
        <begin position="53"/>
        <end position="66"/>
    </location>
</feature>
<dbReference type="AlphaFoldDB" id="A0A388M6I2"/>
<feature type="compositionally biased region" description="Basic residues" evidence="2">
    <location>
        <begin position="411"/>
        <end position="424"/>
    </location>
</feature>
<dbReference type="PROSITE" id="PS50158">
    <property type="entry name" value="ZF_CCHC"/>
    <property type="match status" value="1"/>
</dbReference>
<dbReference type="GO" id="GO:0008270">
    <property type="term" value="F:zinc ion binding"/>
    <property type="evidence" value="ECO:0007669"/>
    <property type="project" value="UniProtKB-KW"/>
</dbReference>
<evidence type="ECO:0000256" key="1">
    <source>
        <dbReference type="PROSITE-ProRule" id="PRU00047"/>
    </source>
</evidence>
<keyword evidence="5" id="KW-1185">Reference proteome</keyword>
<dbReference type="GO" id="GO:0003676">
    <property type="term" value="F:nucleic acid binding"/>
    <property type="evidence" value="ECO:0007669"/>
    <property type="project" value="InterPro"/>
</dbReference>
<proteinExistence type="predicted"/>
<feature type="compositionally biased region" description="Basic residues" evidence="2">
    <location>
        <begin position="221"/>
        <end position="248"/>
    </location>
</feature>
<keyword evidence="1" id="KW-0479">Metal-binding</keyword>
<dbReference type="Pfam" id="PF00098">
    <property type="entry name" value="zf-CCHC"/>
    <property type="match status" value="1"/>
</dbReference>
<feature type="compositionally biased region" description="Acidic residues" evidence="2">
    <location>
        <begin position="363"/>
        <end position="372"/>
    </location>
</feature>
<protein>
    <recommendedName>
        <fullName evidence="3">CCHC-type domain-containing protein</fullName>
    </recommendedName>
</protein>
<name>A0A388M6I2_CHABU</name>
<comment type="caution">
    <text evidence="4">The sequence shown here is derived from an EMBL/GenBank/DDBJ whole genome shotgun (WGS) entry which is preliminary data.</text>
</comment>
<feature type="compositionally biased region" description="Basic and acidic residues" evidence="2">
    <location>
        <begin position="97"/>
        <end position="126"/>
    </location>
</feature>
<dbReference type="Proteomes" id="UP000265515">
    <property type="component" value="Unassembled WGS sequence"/>
</dbReference>
<feature type="compositionally biased region" description="Basic and acidic residues" evidence="2">
    <location>
        <begin position="256"/>
        <end position="265"/>
    </location>
</feature>
<evidence type="ECO:0000256" key="2">
    <source>
        <dbReference type="SAM" id="MobiDB-lite"/>
    </source>
</evidence>
<gene>
    <name evidence="4" type="ORF">CBR_g50255</name>
</gene>
<feature type="compositionally biased region" description="Basic and acidic residues" evidence="2">
    <location>
        <begin position="141"/>
        <end position="151"/>
    </location>
</feature>
<sequence length="991" mass="112776">MYLTNGSGGGGNTGYGGSGNGPGNEFSHQGNQDGSGGAFANGNNVVVGSGGVCYNCGKPGHIARDCWSKRGRPYQQSFNQPDPELEEIKEHHRQLRRERQELEERRRAEEEKKTKEEEEQRRNLDFARKMEELRLQLRMDLNEEWRRREQEATAAVRNTKGAKNKEPSAGRNRKSRKNKWNGKMSKRGQYSDSSEGSESESESGWDSTVSISTSDEEGSRGRSRRKKEKGKKRGAKKKVGKQKNRKKAVSLVDLTSRFEHGECSKHRTAGPDRTQGEQRQNEEDRDEREEELKTPLTGGYKGLSAGCSQKGLIEYCISAHKIYSGKSAPDLRKLCDKKGIRYTRKPEVVELLTRQQVELAYEGFDEKEEEESADGKGKGKAPATPKTEVRKDRIVQEQTAGRQPHVDKREISRRRKVRRGRRERNGRSTQTRVKDTVAGCYQGVSFASVYSWLDTRSGMGGLHETVTFNKGEVWIDGWRAIKRKFGETRLLIDNRRVLLKNAKERLQQGGTVVFRRIVKMKTTTEKNKQMLVLLLKRQRPVAQLANLTTNKLIGLYRAAGCFTEKKTKLAIHWRVDSAIRRKVGTGVRRKVIVKLRFDSCIWKRGIRRMTEQVIDYKVRDQAVAGFMKTRIRVIWMRNKTVGQLLHNQKTFAVEEQFPCKCNVLNLPKVEGHVATRFADLEDVPTFLRNSRNVTRASTTLKENTLIQAVLNGTKRIRGPAPTIMVPEGTIDVGRRASLAWTDLEVRRWGKNLRGLVLVLVDRNQGDTAVFCPILYRHAFGKTFLWNTNYHEVCPIELEADFLARCKKDFMEAGLHVFGPWRAGGRLGTAYVIPKHKDLGRWRPIAPSPSDPAPVTLKRITRALHYLLLRLPARGSFYLNSVADLREGLESATRSLDVAGCSHVVGRCYDIKEMFSRIPHEAVIQAVEQPLCMFENNGWKSMKVTYRAKTCVISNSKKKSDGYVSFTLQDLLRGVRFNLEHSVIRCGRKIMK</sequence>
<feature type="region of interest" description="Disordered" evidence="2">
    <location>
        <begin position="1"/>
        <end position="42"/>
    </location>
</feature>
<keyword evidence="1" id="KW-0863">Zinc-finger</keyword>
<dbReference type="InterPro" id="IPR001878">
    <property type="entry name" value="Znf_CCHC"/>
</dbReference>
<organism evidence="4 5">
    <name type="scientific">Chara braunii</name>
    <name type="common">Braun's stonewort</name>
    <dbReference type="NCBI Taxonomy" id="69332"/>
    <lineage>
        <taxon>Eukaryota</taxon>
        <taxon>Viridiplantae</taxon>
        <taxon>Streptophyta</taxon>
        <taxon>Charophyceae</taxon>
        <taxon>Charales</taxon>
        <taxon>Characeae</taxon>
        <taxon>Chara</taxon>
    </lineage>
</organism>
<evidence type="ECO:0000313" key="4">
    <source>
        <dbReference type="EMBL" id="GBG90161.1"/>
    </source>
</evidence>
<dbReference type="SUPFAM" id="SSF57756">
    <property type="entry name" value="Retrovirus zinc finger-like domains"/>
    <property type="match status" value="1"/>
</dbReference>
<dbReference type="EMBL" id="BFEA01000791">
    <property type="protein sequence ID" value="GBG90161.1"/>
    <property type="molecule type" value="Genomic_DNA"/>
</dbReference>
<feature type="region of interest" description="Disordered" evidence="2">
    <location>
        <begin position="363"/>
        <end position="431"/>
    </location>
</feature>
<dbReference type="InterPro" id="IPR036875">
    <property type="entry name" value="Znf_CCHC_sf"/>
</dbReference>
<evidence type="ECO:0000259" key="3">
    <source>
        <dbReference type="PROSITE" id="PS50158"/>
    </source>
</evidence>
<feature type="region of interest" description="Disordered" evidence="2">
    <location>
        <begin position="141"/>
        <end position="303"/>
    </location>
</feature>
<dbReference type="Gramene" id="GBG90161">
    <property type="protein sequence ID" value="GBG90161"/>
    <property type="gene ID" value="CBR_g50255"/>
</dbReference>
<dbReference type="SMART" id="SM00343">
    <property type="entry name" value="ZnF_C2HC"/>
    <property type="match status" value="1"/>
</dbReference>
<feature type="compositionally biased region" description="Basic residues" evidence="2">
    <location>
        <begin position="171"/>
        <end position="186"/>
    </location>
</feature>
<keyword evidence="1" id="KW-0862">Zinc</keyword>
<feature type="region of interest" description="Disordered" evidence="2">
    <location>
        <begin position="72"/>
        <end position="126"/>
    </location>
</feature>
<dbReference type="STRING" id="69332.A0A388M6I2"/>
<accession>A0A388M6I2</accession>
<feature type="compositionally biased region" description="Gly residues" evidence="2">
    <location>
        <begin position="1"/>
        <end position="22"/>
    </location>
</feature>